<feature type="domain" description="Major facilitator superfamily (MFS) profile" evidence="2">
    <location>
        <begin position="84"/>
        <end position="487"/>
    </location>
</feature>
<dbReference type="SUPFAM" id="SSF103473">
    <property type="entry name" value="MFS general substrate transporter"/>
    <property type="match status" value="1"/>
</dbReference>
<keyword evidence="1" id="KW-1133">Transmembrane helix</keyword>
<feature type="transmembrane region" description="Helical" evidence="1">
    <location>
        <begin position="176"/>
        <end position="197"/>
    </location>
</feature>
<gene>
    <name evidence="3" type="ORF">ALOHA_HF4000008B14ctg1g18</name>
</gene>
<dbReference type="Pfam" id="PF07690">
    <property type="entry name" value="MFS_1"/>
    <property type="match status" value="1"/>
</dbReference>
<dbReference type="InterPro" id="IPR020846">
    <property type="entry name" value="MFS_dom"/>
</dbReference>
<dbReference type="InterPro" id="IPR050327">
    <property type="entry name" value="Proton-linked_MCT"/>
</dbReference>
<reference evidence="3" key="1">
    <citation type="journal article" date="2008" name="ISME J.">
        <title>Genomic patterns of recombination, clonal divergence and environment in marine microbial populations.</title>
        <authorList>
            <person name="Konstantinidis K.T."/>
            <person name="Delong E.F."/>
        </authorList>
    </citation>
    <scope>NUCLEOTIDE SEQUENCE</scope>
</reference>
<dbReference type="AlphaFoldDB" id="B3T120"/>
<feature type="transmembrane region" description="Helical" evidence="1">
    <location>
        <begin position="79"/>
        <end position="99"/>
    </location>
</feature>
<dbReference type="PROSITE" id="PS50850">
    <property type="entry name" value="MFS"/>
    <property type="match status" value="1"/>
</dbReference>
<protein>
    <submittedName>
        <fullName evidence="3">Putative Nodulin-like protein</fullName>
    </submittedName>
</protein>
<dbReference type="Gene3D" id="1.20.1250.20">
    <property type="entry name" value="MFS general substrate transporter like domains"/>
    <property type="match status" value="2"/>
</dbReference>
<dbReference type="EMBL" id="EU016571">
    <property type="protein sequence ID" value="ABZ06279.1"/>
    <property type="molecule type" value="Genomic_DNA"/>
</dbReference>
<feature type="transmembrane region" description="Helical" evidence="1">
    <location>
        <begin position="462"/>
        <end position="483"/>
    </location>
</feature>
<proteinExistence type="predicted"/>
<feature type="transmembrane region" description="Helical" evidence="1">
    <location>
        <begin position="209"/>
        <end position="234"/>
    </location>
</feature>
<organism evidence="3">
    <name type="scientific">uncultured marine microorganism HF4000_008B14</name>
    <dbReference type="NCBI Taxonomy" id="455512"/>
    <lineage>
        <taxon>unclassified sequences</taxon>
        <taxon>environmental samples</taxon>
    </lineage>
</organism>
<dbReference type="InterPro" id="IPR036259">
    <property type="entry name" value="MFS_trans_sf"/>
</dbReference>
<keyword evidence="1" id="KW-0472">Membrane</keyword>
<dbReference type="InterPro" id="IPR011701">
    <property type="entry name" value="MFS"/>
</dbReference>
<evidence type="ECO:0000313" key="3">
    <source>
        <dbReference type="EMBL" id="ABZ06279.1"/>
    </source>
</evidence>
<evidence type="ECO:0000259" key="2">
    <source>
        <dbReference type="PROSITE" id="PS50850"/>
    </source>
</evidence>
<feature type="transmembrane region" description="Helical" evidence="1">
    <location>
        <begin position="306"/>
        <end position="329"/>
    </location>
</feature>
<feature type="transmembrane region" description="Helical" evidence="1">
    <location>
        <begin position="398"/>
        <end position="421"/>
    </location>
</feature>
<dbReference type="PANTHER" id="PTHR11360">
    <property type="entry name" value="MONOCARBOXYLATE TRANSPORTER"/>
    <property type="match status" value="1"/>
</dbReference>
<feature type="transmembrane region" description="Helical" evidence="1">
    <location>
        <begin position="240"/>
        <end position="260"/>
    </location>
</feature>
<feature type="transmembrane region" description="Helical" evidence="1">
    <location>
        <begin position="433"/>
        <end position="456"/>
    </location>
</feature>
<sequence>MPLFFLLYPGRTRLAASPVSAWRRKSLQARIFPAMLETTARRFGGLSNSITDAAHLHIHHDSITMTSPVTNTGTSKIFYGWWMVMACSAMAFFASGIFFRGFTVFVPAVRDALGLSQAQTNLVFSVARAEGGLEGPVAGWAIDRFGNRALLVPGIILAAIGYFVFAGFVHSYLTFALVYLGMISLGNSIAFQHALFAGLNQWFRRRRSLAISTLAAVSSLGGLILVPIMSLIILNLSWRWAIFGAGGAYLVAILPFTLMFRNRPEDIGLLPDGDVSPPLITAGRSGGTRNLEERDYTVKEAFRTRAYWMLMLGAGLRQMATIGILVSIIPILESKGVSRQTAANLTGAIFGINFLSRLVLGYLGDKWPKSGILGATLALEAIGFICLFFGSWNDGRFVLLIIFVVLEGLGDGAGIIVWAALGEYYGRNKFASLRGIITFSHSWALVATPVFAGWAFDHYGNFDLALIPAIGLAGAASLCFFLVKKPPQLTQEEAADQRCPWLKPR</sequence>
<dbReference type="PANTHER" id="PTHR11360:SF290">
    <property type="entry name" value="MONOCARBOXYLATE MFS PERMEASE"/>
    <property type="match status" value="1"/>
</dbReference>
<name>B3T120_9ZZZZ</name>
<feature type="transmembrane region" description="Helical" evidence="1">
    <location>
        <begin position="150"/>
        <end position="170"/>
    </location>
</feature>
<accession>B3T120</accession>
<dbReference type="GO" id="GO:0022857">
    <property type="term" value="F:transmembrane transporter activity"/>
    <property type="evidence" value="ECO:0007669"/>
    <property type="project" value="InterPro"/>
</dbReference>
<feature type="transmembrane region" description="Helical" evidence="1">
    <location>
        <begin position="372"/>
        <end position="392"/>
    </location>
</feature>
<evidence type="ECO:0000256" key="1">
    <source>
        <dbReference type="SAM" id="Phobius"/>
    </source>
</evidence>
<feature type="transmembrane region" description="Helical" evidence="1">
    <location>
        <begin position="341"/>
        <end position="360"/>
    </location>
</feature>
<keyword evidence="1" id="KW-0812">Transmembrane</keyword>